<comment type="similarity">
    <text evidence="2">Belongs to the intradiol ring-cleavage dioxygenase family.</text>
</comment>
<proteinExistence type="inferred from homology"/>
<evidence type="ECO:0000256" key="1">
    <source>
        <dbReference type="ARBA" id="ARBA00001965"/>
    </source>
</evidence>
<dbReference type="RefSeq" id="WP_007686357.1">
    <property type="nucleotide sequence ID" value="NZ_CP013070.1"/>
</dbReference>
<dbReference type="EMBL" id="CP013070">
    <property type="protein sequence ID" value="APL94683.1"/>
    <property type="molecule type" value="Genomic_DNA"/>
</dbReference>
<dbReference type="GeneID" id="29272600"/>
<keyword evidence="4 9" id="KW-0223">Dioxygenase</keyword>
<evidence type="ECO:0000259" key="8">
    <source>
        <dbReference type="Pfam" id="PF04444"/>
    </source>
</evidence>
<dbReference type="AlphaFoldDB" id="A0A1L5BP98"/>
<dbReference type="GO" id="GO:0009712">
    <property type="term" value="P:catechol-containing compound metabolic process"/>
    <property type="evidence" value="ECO:0007669"/>
    <property type="project" value="InterPro"/>
</dbReference>
<organism evidence="9 10">
    <name type="scientific">Sphingobium indicum (strain DSM 16412 / CCM 7286 / MTCC 6364 / B90A)</name>
    <dbReference type="NCBI Taxonomy" id="861109"/>
    <lineage>
        <taxon>Bacteria</taxon>
        <taxon>Pseudomonadati</taxon>
        <taxon>Pseudomonadota</taxon>
        <taxon>Alphaproteobacteria</taxon>
        <taxon>Sphingomonadales</taxon>
        <taxon>Sphingomonadaceae</taxon>
        <taxon>Sphingobium</taxon>
    </lineage>
</organism>
<comment type="cofactor">
    <cofactor evidence="1">
        <name>Fe(3+)</name>
        <dbReference type="ChEBI" id="CHEBI:29034"/>
    </cofactor>
</comment>
<evidence type="ECO:0000313" key="9">
    <source>
        <dbReference type="EMBL" id="APL94683.1"/>
    </source>
</evidence>
<dbReference type="GO" id="GO:0008199">
    <property type="term" value="F:ferric iron binding"/>
    <property type="evidence" value="ECO:0007669"/>
    <property type="project" value="InterPro"/>
</dbReference>
<evidence type="ECO:0000259" key="7">
    <source>
        <dbReference type="Pfam" id="PF00775"/>
    </source>
</evidence>
<dbReference type="KEGG" id="sinb:SIDU_09280"/>
<evidence type="ECO:0000256" key="2">
    <source>
        <dbReference type="ARBA" id="ARBA00007825"/>
    </source>
</evidence>
<keyword evidence="5" id="KW-0560">Oxidoreductase</keyword>
<protein>
    <submittedName>
        <fullName evidence="9">Hydroxyquinol 1,2-dioxygenase</fullName>
    </submittedName>
</protein>
<dbReference type="Pfam" id="PF04444">
    <property type="entry name" value="Dioxygenase_N"/>
    <property type="match status" value="1"/>
</dbReference>
<dbReference type="InterPro" id="IPR015889">
    <property type="entry name" value="Intradiol_dOase_core"/>
</dbReference>
<dbReference type="InterPro" id="IPR039390">
    <property type="entry name" value="1_2-HQD/HQD"/>
</dbReference>
<dbReference type="InterPro" id="IPR000627">
    <property type="entry name" value="Intradiol_dOase_C"/>
</dbReference>
<evidence type="ECO:0000256" key="3">
    <source>
        <dbReference type="ARBA" id="ARBA00022723"/>
    </source>
</evidence>
<sequence length="294" mass="32607">MRDLNEFTITAEVLRRIENTPDPRLHEILASAIRHLHDFARETKLTEAEWMEGIKFLTRTGHMCSDVRQEFVLLSDTLGLSMLVVAQNHSRPAEATEQTVFGPFHVEGAPVLATHGSNLARGVEGEPLFVRAEVVSPDGPVADAVVDVWQADAEGFYDVQSPDWSLDEAALRGVFHTDAAGRFSFRSILPKSYPIPSDGTVGEMLDATRLHPMRPAHMHYRIAKPGFDPLITHVFVDGDEYLDSDSVFGVRGSCVGQFVRHEPGVAPTGETVEVPFHTLDYRFVLHPRDQAANS</sequence>
<dbReference type="Proteomes" id="UP000004550">
    <property type="component" value="Chromosome"/>
</dbReference>
<dbReference type="SUPFAM" id="SSF49482">
    <property type="entry name" value="Aromatic compound dioxygenase"/>
    <property type="match status" value="1"/>
</dbReference>
<evidence type="ECO:0000256" key="6">
    <source>
        <dbReference type="ARBA" id="ARBA00023004"/>
    </source>
</evidence>
<feature type="domain" description="Catechol dioxygenase N-terminal" evidence="8">
    <location>
        <begin position="22"/>
        <end position="96"/>
    </location>
</feature>
<dbReference type="InterPro" id="IPR050770">
    <property type="entry name" value="Intradiol_RC_Dioxygenase"/>
</dbReference>
<reference evidence="9 10" key="1">
    <citation type="journal article" date="2012" name="J. Bacteriol.">
        <title>Genome sequence of Sphingobium indicum B90A, a hexachlorocyclohexane-degrading bacterium.</title>
        <authorList>
            <person name="Anand S."/>
            <person name="Sangwan N."/>
            <person name="Lata P."/>
            <person name="Kaur J."/>
            <person name="Dua A."/>
            <person name="Singh A.K."/>
            <person name="Verma M."/>
            <person name="Kaur J."/>
            <person name="Khurana J.P."/>
            <person name="Khurana P."/>
            <person name="Mathur S."/>
            <person name="Lal R."/>
        </authorList>
    </citation>
    <scope>NUCLEOTIDE SEQUENCE [LARGE SCALE GENOMIC DNA]</scope>
    <source>
        <strain evidence="10">DSM 16412 / CCM 7286 / MTCC 6364 / B90A</strain>
    </source>
</reference>
<dbReference type="GO" id="GO:0018576">
    <property type="term" value="F:catechol 1,2-dioxygenase activity"/>
    <property type="evidence" value="ECO:0007669"/>
    <property type="project" value="InterPro"/>
</dbReference>
<dbReference type="CDD" id="cd03461">
    <property type="entry name" value="1_2-HQD"/>
    <property type="match status" value="1"/>
</dbReference>
<dbReference type="PANTHER" id="PTHR33711">
    <property type="entry name" value="DIOXYGENASE, PUTATIVE (AFU_ORTHOLOGUE AFUA_2G02910)-RELATED"/>
    <property type="match status" value="1"/>
</dbReference>
<dbReference type="PANTHER" id="PTHR33711:SF7">
    <property type="entry name" value="INTRADIOL RING-CLEAVAGE DIOXYGENASES DOMAIN-CONTAINING PROTEIN-RELATED"/>
    <property type="match status" value="1"/>
</dbReference>
<keyword evidence="3" id="KW-0479">Metal-binding</keyword>
<evidence type="ECO:0000256" key="5">
    <source>
        <dbReference type="ARBA" id="ARBA00023002"/>
    </source>
</evidence>
<name>A0A1L5BP98_SPHIB</name>
<evidence type="ECO:0000256" key="4">
    <source>
        <dbReference type="ARBA" id="ARBA00022964"/>
    </source>
</evidence>
<dbReference type="InterPro" id="IPR007535">
    <property type="entry name" value="Catechol_dOase_N"/>
</dbReference>
<dbReference type="Gene3D" id="2.60.130.10">
    <property type="entry name" value="Aromatic compound dioxygenase"/>
    <property type="match status" value="1"/>
</dbReference>
<evidence type="ECO:0000313" key="10">
    <source>
        <dbReference type="Proteomes" id="UP000004550"/>
    </source>
</evidence>
<accession>A0A1L5BP98</accession>
<dbReference type="Pfam" id="PF00775">
    <property type="entry name" value="Dioxygenase_C"/>
    <property type="match status" value="1"/>
</dbReference>
<keyword evidence="6" id="KW-0408">Iron</keyword>
<feature type="domain" description="Intradiol ring-cleavage dioxygenases" evidence="7">
    <location>
        <begin position="102"/>
        <end position="264"/>
    </location>
</feature>
<gene>
    <name evidence="9" type="ORF">SIDU_09280</name>
</gene>